<gene>
    <name evidence="2" type="ORF">WJX74_007812</name>
</gene>
<accession>A0AAW1RHS3</accession>
<feature type="chain" id="PRO_5043373972" evidence="1">
    <location>
        <begin position="19"/>
        <end position="362"/>
    </location>
</feature>
<evidence type="ECO:0000313" key="2">
    <source>
        <dbReference type="EMBL" id="KAK9833113.1"/>
    </source>
</evidence>
<dbReference type="EMBL" id="JALJOS010000011">
    <property type="protein sequence ID" value="KAK9833113.1"/>
    <property type="molecule type" value="Genomic_DNA"/>
</dbReference>
<reference evidence="2 3" key="1">
    <citation type="journal article" date="2024" name="Nat. Commun.">
        <title>Phylogenomics reveals the evolutionary origins of lichenization in chlorophyte algae.</title>
        <authorList>
            <person name="Puginier C."/>
            <person name="Libourel C."/>
            <person name="Otte J."/>
            <person name="Skaloud P."/>
            <person name="Haon M."/>
            <person name="Grisel S."/>
            <person name="Petersen M."/>
            <person name="Berrin J.G."/>
            <person name="Delaux P.M."/>
            <person name="Dal Grande F."/>
            <person name="Keller J."/>
        </authorList>
    </citation>
    <scope>NUCLEOTIDE SEQUENCE [LARGE SCALE GENOMIC DNA]</scope>
    <source>
        <strain evidence="2 3">SAG 2145</strain>
    </source>
</reference>
<protein>
    <submittedName>
        <fullName evidence="2">Uncharacterized protein</fullName>
    </submittedName>
</protein>
<sequence>MLLPLLLVFFSTADGTRSSCNAWLSKSLRHSCTLPEGFHRHHFYISLSTIPARLPFLQPVLRNLVRQTQAADAIFLALPVFSSRESRCYRIPHYLKADPELRPIRVLRSDIDYGPATKVIPLLQLIQSSGLPLLQNVRILVLDDDQLYPLNMVETYKRWSNERADSALTMRGHKLPAGKQHNWQHISAHSIIHSYELASLTCVDIVTAVGSYLVQPRFFTPALWEGLQPTPSSSGSSASTRAAAHNADDVWISGMLARRGVAREAIPGRLEQYTTVSLPSDYASKMTIKPWIDAALLVPAGSPTLHGGPFAANMHLLAEFAADWSCPGSMHTLPNCLLGSLKQDLPLMLGVPCMKLDGQILH</sequence>
<dbReference type="AlphaFoldDB" id="A0AAW1RHS3"/>
<feature type="signal peptide" evidence="1">
    <location>
        <begin position="1"/>
        <end position="18"/>
    </location>
</feature>
<organism evidence="2 3">
    <name type="scientific">Apatococcus lobatus</name>
    <dbReference type="NCBI Taxonomy" id="904363"/>
    <lineage>
        <taxon>Eukaryota</taxon>
        <taxon>Viridiplantae</taxon>
        <taxon>Chlorophyta</taxon>
        <taxon>core chlorophytes</taxon>
        <taxon>Trebouxiophyceae</taxon>
        <taxon>Chlorellales</taxon>
        <taxon>Chlorellaceae</taxon>
        <taxon>Apatococcus</taxon>
    </lineage>
</organism>
<evidence type="ECO:0000313" key="3">
    <source>
        <dbReference type="Proteomes" id="UP001438707"/>
    </source>
</evidence>
<comment type="caution">
    <text evidence="2">The sequence shown here is derived from an EMBL/GenBank/DDBJ whole genome shotgun (WGS) entry which is preliminary data.</text>
</comment>
<dbReference type="Proteomes" id="UP001438707">
    <property type="component" value="Unassembled WGS sequence"/>
</dbReference>
<keyword evidence="1" id="KW-0732">Signal</keyword>
<name>A0AAW1RHS3_9CHLO</name>
<keyword evidence="3" id="KW-1185">Reference proteome</keyword>
<evidence type="ECO:0000256" key="1">
    <source>
        <dbReference type="SAM" id="SignalP"/>
    </source>
</evidence>
<proteinExistence type="predicted"/>